<gene>
    <name evidence="1" type="primary">spoIIR</name>
    <name evidence="1" type="ORF">H9910_06695</name>
</gene>
<dbReference type="Proteomes" id="UP000823909">
    <property type="component" value="Unassembled WGS sequence"/>
</dbReference>
<protein>
    <submittedName>
        <fullName evidence="1">Stage II sporulation protein R</fullName>
    </submittedName>
</protein>
<dbReference type="NCBIfam" id="TIGR02837">
    <property type="entry name" value="spore_II_R"/>
    <property type="match status" value="1"/>
</dbReference>
<dbReference type="Pfam" id="PF09551">
    <property type="entry name" value="Spore_II_R"/>
    <property type="match status" value="1"/>
</dbReference>
<reference evidence="1" key="2">
    <citation type="submission" date="2021-04" db="EMBL/GenBank/DDBJ databases">
        <authorList>
            <person name="Gilroy R."/>
        </authorList>
    </citation>
    <scope>NUCLEOTIDE SEQUENCE</scope>
    <source>
        <strain evidence="1">ChiBcec15-3976</strain>
    </source>
</reference>
<dbReference type="InterPro" id="IPR014202">
    <property type="entry name" value="Spore_II_R"/>
</dbReference>
<evidence type="ECO:0000313" key="2">
    <source>
        <dbReference type="Proteomes" id="UP000823909"/>
    </source>
</evidence>
<proteinExistence type="predicted"/>
<evidence type="ECO:0000313" key="1">
    <source>
        <dbReference type="EMBL" id="HJD42681.1"/>
    </source>
</evidence>
<dbReference type="EMBL" id="DWUU01000041">
    <property type="protein sequence ID" value="HJD42681.1"/>
    <property type="molecule type" value="Genomic_DNA"/>
</dbReference>
<sequence>MYKNRKFNINGRRKWRLAAFEKYAPGICIALALILAALVTGRVCSRAEMISRAELQAHLAEEVLRFHVLANSDSEADQNQKLAVRDAVLDYLEAEMPQDPDEEETERWIRGHVEEIRAVSRDAAAASGTDYPVSAAVTTCWFPDKTYGDLTFPAGNYRALRIEIGEAEGHNWWCVLYPALCFMDSTNAVVPEEGRQKLKNILTEEEYSRITADTKFRIRWFFW</sequence>
<accession>A0A9D2RI49</accession>
<reference evidence="1" key="1">
    <citation type="journal article" date="2021" name="PeerJ">
        <title>Extensive microbial diversity within the chicken gut microbiome revealed by metagenomics and culture.</title>
        <authorList>
            <person name="Gilroy R."/>
            <person name="Ravi A."/>
            <person name="Getino M."/>
            <person name="Pursley I."/>
            <person name="Horton D.L."/>
            <person name="Alikhan N.F."/>
            <person name="Baker D."/>
            <person name="Gharbi K."/>
            <person name="Hall N."/>
            <person name="Watson M."/>
            <person name="Adriaenssens E.M."/>
            <person name="Foster-Nyarko E."/>
            <person name="Jarju S."/>
            <person name="Secka A."/>
            <person name="Antonio M."/>
            <person name="Oren A."/>
            <person name="Chaudhuri R.R."/>
            <person name="La Ragione R."/>
            <person name="Hildebrand F."/>
            <person name="Pallen M.J."/>
        </authorList>
    </citation>
    <scope>NUCLEOTIDE SEQUENCE</scope>
    <source>
        <strain evidence="1">ChiBcec15-3976</strain>
    </source>
</reference>
<comment type="caution">
    <text evidence="1">The sequence shown here is derived from an EMBL/GenBank/DDBJ whole genome shotgun (WGS) entry which is preliminary data.</text>
</comment>
<organism evidence="1 2">
    <name type="scientific">Candidatus Mediterraneibacter quadrami</name>
    <dbReference type="NCBI Taxonomy" id="2838684"/>
    <lineage>
        <taxon>Bacteria</taxon>
        <taxon>Bacillati</taxon>
        <taxon>Bacillota</taxon>
        <taxon>Clostridia</taxon>
        <taxon>Lachnospirales</taxon>
        <taxon>Lachnospiraceae</taxon>
        <taxon>Mediterraneibacter</taxon>
    </lineage>
</organism>
<dbReference type="AlphaFoldDB" id="A0A9D2RI49"/>
<name>A0A9D2RI49_9FIRM</name>